<name>A0A7S3QRE4_DUNTE</name>
<dbReference type="PANTHER" id="PTHR23315">
    <property type="entry name" value="U BOX DOMAIN-CONTAINING"/>
    <property type="match status" value="1"/>
</dbReference>
<feature type="compositionally biased region" description="Pro residues" evidence="3">
    <location>
        <begin position="33"/>
        <end position="48"/>
    </location>
</feature>
<evidence type="ECO:0000256" key="1">
    <source>
        <dbReference type="ARBA" id="ARBA00022786"/>
    </source>
</evidence>
<feature type="region of interest" description="Disordered" evidence="3">
    <location>
        <begin position="1"/>
        <end position="50"/>
    </location>
</feature>
<evidence type="ECO:0000313" key="4">
    <source>
        <dbReference type="EMBL" id="CAE0490862.1"/>
    </source>
</evidence>
<sequence>MESPDGLASRSSLDENAERPILSHTDSMMSSVMPPPRQPPRQQAPPVPQTVNESYVCEEDTQDLHLIERPLTVDDVNEITSLLKVKTSMLALGACERVKKLAKAHPVDVIRSPILKELLAILKDGPATPLAGGAISALVALALVPEGRKHIVLLGGAPPIVKFLSRCDLNHGNTSKALQLLMNLAADTSNRRVLREANAVEVVVQLMNKCQLGPLMAHAIGALHNIMLTDSKAKQRAVDAGVVSALARVLASEQSEGAILGVRAHMLISDLLRVDDMQARLISAAQAQGLYIPGLMPAPAKRKPAQMRPSDLSTDGSPGEDAEGVEASELESTRSSLASPGPGEGQQQQQEGKKEGE</sequence>
<dbReference type="AlphaFoldDB" id="A0A7S3QRE4"/>
<gene>
    <name evidence="4" type="ORF">DTER00134_LOCUS5935</name>
</gene>
<dbReference type="SUPFAM" id="SSF48371">
    <property type="entry name" value="ARM repeat"/>
    <property type="match status" value="1"/>
</dbReference>
<dbReference type="PANTHER" id="PTHR23315:SF7">
    <property type="entry name" value="U-BOX DOMAIN-CONTAINING PROTEIN 4"/>
    <property type="match status" value="1"/>
</dbReference>
<dbReference type="InterPro" id="IPR000225">
    <property type="entry name" value="Armadillo"/>
</dbReference>
<feature type="repeat" description="ARM" evidence="2">
    <location>
        <begin position="155"/>
        <end position="199"/>
    </location>
</feature>
<reference evidence="4" key="1">
    <citation type="submission" date="2021-01" db="EMBL/GenBank/DDBJ databases">
        <authorList>
            <person name="Corre E."/>
            <person name="Pelletier E."/>
            <person name="Niang G."/>
            <person name="Scheremetjew M."/>
            <person name="Finn R."/>
            <person name="Kale V."/>
            <person name="Holt S."/>
            <person name="Cochrane G."/>
            <person name="Meng A."/>
            <person name="Brown T."/>
            <person name="Cohen L."/>
        </authorList>
    </citation>
    <scope>NUCLEOTIDE SEQUENCE</scope>
    <source>
        <strain evidence="4">CCMP1320</strain>
    </source>
</reference>
<proteinExistence type="predicted"/>
<dbReference type="InterPro" id="IPR011989">
    <property type="entry name" value="ARM-like"/>
</dbReference>
<protein>
    <recommendedName>
        <fullName evidence="5">Armadillo repeat-containing domain-containing protein</fullName>
    </recommendedName>
</protein>
<dbReference type="InterPro" id="IPR016024">
    <property type="entry name" value="ARM-type_fold"/>
</dbReference>
<accession>A0A7S3QRE4</accession>
<feature type="compositionally biased region" description="Acidic residues" evidence="3">
    <location>
        <begin position="318"/>
        <end position="329"/>
    </location>
</feature>
<dbReference type="PROSITE" id="PS50176">
    <property type="entry name" value="ARM_REPEAT"/>
    <property type="match status" value="1"/>
</dbReference>
<keyword evidence="1" id="KW-0833">Ubl conjugation pathway</keyword>
<organism evidence="4">
    <name type="scientific">Dunaliella tertiolecta</name>
    <name type="common">Green alga</name>
    <dbReference type="NCBI Taxonomy" id="3047"/>
    <lineage>
        <taxon>Eukaryota</taxon>
        <taxon>Viridiplantae</taxon>
        <taxon>Chlorophyta</taxon>
        <taxon>core chlorophytes</taxon>
        <taxon>Chlorophyceae</taxon>
        <taxon>CS clade</taxon>
        <taxon>Chlamydomonadales</taxon>
        <taxon>Dunaliellaceae</taxon>
        <taxon>Dunaliella</taxon>
    </lineage>
</organism>
<dbReference type="Gene3D" id="1.25.10.10">
    <property type="entry name" value="Leucine-rich Repeat Variant"/>
    <property type="match status" value="1"/>
</dbReference>
<feature type="region of interest" description="Disordered" evidence="3">
    <location>
        <begin position="300"/>
        <end position="357"/>
    </location>
</feature>
<evidence type="ECO:0000256" key="3">
    <source>
        <dbReference type="SAM" id="MobiDB-lite"/>
    </source>
</evidence>
<evidence type="ECO:0008006" key="5">
    <source>
        <dbReference type="Google" id="ProtNLM"/>
    </source>
</evidence>
<evidence type="ECO:0000256" key="2">
    <source>
        <dbReference type="PROSITE-ProRule" id="PRU00259"/>
    </source>
</evidence>
<dbReference type="EMBL" id="HBIP01010601">
    <property type="protein sequence ID" value="CAE0490862.1"/>
    <property type="molecule type" value="Transcribed_RNA"/>
</dbReference>